<reference evidence="1" key="1">
    <citation type="submission" date="2021-06" db="EMBL/GenBank/DDBJ databases">
        <authorList>
            <person name="Kallberg Y."/>
            <person name="Tangrot J."/>
            <person name="Rosling A."/>
        </authorList>
    </citation>
    <scope>NUCLEOTIDE SEQUENCE</scope>
    <source>
        <strain evidence="1">28 12/20/2015</strain>
    </source>
</reference>
<keyword evidence="2" id="KW-1185">Reference proteome</keyword>
<accession>A0ACA9PEW3</accession>
<dbReference type="EMBL" id="CAJVPW010024070">
    <property type="protein sequence ID" value="CAG8703394.1"/>
    <property type="molecule type" value="Genomic_DNA"/>
</dbReference>
<evidence type="ECO:0000313" key="1">
    <source>
        <dbReference type="EMBL" id="CAG8703394.1"/>
    </source>
</evidence>
<evidence type="ECO:0000313" key="2">
    <source>
        <dbReference type="Proteomes" id="UP000789366"/>
    </source>
</evidence>
<feature type="non-terminal residue" evidence="1">
    <location>
        <position position="86"/>
    </location>
</feature>
<name>A0ACA9PEW3_9GLOM</name>
<gene>
    <name evidence="1" type="ORF">SPELUC_LOCUS11392</name>
</gene>
<proteinExistence type="predicted"/>
<protein>
    <submittedName>
        <fullName evidence="1">1434_t:CDS:1</fullName>
    </submittedName>
</protein>
<sequence>MGPRANKTTNRVIITNKTRQQWNAHEKLVVILYHESGHSKHKTAAKFNIETKQLQDWISKKSQFLRAQPGLKRLNKGASPKYPDLE</sequence>
<organism evidence="1 2">
    <name type="scientific">Cetraspora pellucida</name>
    <dbReference type="NCBI Taxonomy" id="1433469"/>
    <lineage>
        <taxon>Eukaryota</taxon>
        <taxon>Fungi</taxon>
        <taxon>Fungi incertae sedis</taxon>
        <taxon>Mucoromycota</taxon>
        <taxon>Glomeromycotina</taxon>
        <taxon>Glomeromycetes</taxon>
        <taxon>Diversisporales</taxon>
        <taxon>Gigasporaceae</taxon>
        <taxon>Cetraspora</taxon>
    </lineage>
</organism>
<comment type="caution">
    <text evidence="1">The sequence shown here is derived from an EMBL/GenBank/DDBJ whole genome shotgun (WGS) entry which is preliminary data.</text>
</comment>
<dbReference type="Proteomes" id="UP000789366">
    <property type="component" value="Unassembled WGS sequence"/>
</dbReference>